<comment type="caution">
    <text evidence="2">The sequence shown here is derived from an EMBL/GenBank/DDBJ whole genome shotgun (WGS) entry which is preliminary data.</text>
</comment>
<dbReference type="EMBL" id="QCYH01000002">
    <property type="protein sequence ID" value="PVA11143.1"/>
    <property type="molecule type" value="Genomic_DNA"/>
</dbReference>
<evidence type="ECO:0000256" key="1">
    <source>
        <dbReference type="SAM" id="MobiDB-lite"/>
    </source>
</evidence>
<name>A0A2T7G9Q0_9RHOB</name>
<dbReference type="AlphaFoldDB" id="A0A2T7G9Q0"/>
<feature type="region of interest" description="Disordered" evidence="1">
    <location>
        <begin position="99"/>
        <end position="125"/>
    </location>
</feature>
<dbReference type="RefSeq" id="WP_108691117.1">
    <property type="nucleotide sequence ID" value="NZ_QCYH01000002.1"/>
</dbReference>
<dbReference type="Pfam" id="PF11162">
    <property type="entry name" value="DUF2946"/>
    <property type="match status" value="1"/>
</dbReference>
<evidence type="ECO:0000313" key="2">
    <source>
        <dbReference type="EMBL" id="PVA11143.1"/>
    </source>
</evidence>
<organism evidence="2 3">
    <name type="scientific">Pelagivirga sediminicola</name>
    <dbReference type="NCBI Taxonomy" id="2170575"/>
    <lineage>
        <taxon>Bacteria</taxon>
        <taxon>Pseudomonadati</taxon>
        <taxon>Pseudomonadota</taxon>
        <taxon>Alphaproteobacteria</taxon>
        <taxon>Rhodobacterales</taxon>
        <taxon>Paracoccaceae</taxon>
        <taxon>Pelagivirga</taxon>
    </lineage>
</organism>
<dbReference type="InterPro" id="IPR021333">
    <property type="entry name" value="DUF2946"/>
</dbReference>
<proteinExistence type="predicted"/>
<reference evidence="2 3" key="1">
    <citation type="submission" date="2018-04" db="EMBL/GenBank/DDBJ databases">
        <title>Pelagivirga bohaiensis gen. nov., sp. nov., a bacterium isolated from the Bohai Sea.</title>
        <authorList>
            <person name="Ji X."/>
        </authorList>
    </citation>
    <scope>NUCLEOTIDE SEQUENCE [LARGE SCALE GENOMIC DNA]</scope>
    <source>
        <strain evidence="2 3">BH-SD19</strain>
    </source>
</reference>
<dbReference type="Proteomes" id="UP000244446">
    <property type="component" value="Unassembled WGS sequence"/>
</dbReference>
<gene>
    <name evidence="2" type="ORF">DC366_05120</name>
</gene>
<protein>
    <recommendedName>
        <fullName evidence="4">DUF2946 domain-containing protein</fullName>
    </recommendedName>
</protein>
<keyword evidence="3" id="KW-1185">Reference proteome</keyword>
<accession>A0A2T7G9Q0</accession>
<evidence type="ECO:0008006" key="4">
    <source>
        <dbReference type="Google" id="ProtNLM"/>
    </source>
</evidence>
<sequence length="125" mass="12706">MTRRLCLRQILQASGALPVLMGLSLMLQLLAVGVMSGDAGRGLTSLCLNGQIVQVDTGGPLGDLGGAAPDHCSLCGITLALVAMEPPLAAAPARAAAQVHALPDPRPRRPARLPANPARAPPLPV</sequence>
<evidence type="ECO:0000313" key="3">
    <source>
        <dbReference type="Proteomes" id="UP000244446"/>
    </source>
</evidence>